<name>A0A9W8AGI0_9FUNG</name>
<dbReference type="AlphaFoldDB" id="A0A9W8AGI0"/>
<reference evidence="1" key="1">
    <citation type="submission" date="2022-07" db="EMBL/GenBank/DDBJ databases">
        <title>Phylogenomic reconstructions and comparative analyses of Kickxellomycotina fungi.</title>
        <authorList>
            <person name="Reynolds N.K."/>
            <person name="Stajich J.E."/>
            <person name="Barry K."/>
            <person name="Grigoriev I.V."/>
            <person name="Crous P."/>
            <person name="Smith M.E."/>
        </authorList>
    </citation>
    <scope>NUCLEOTIDE SEQUENCE</scope>
    <source>
        <strain evidence="1">RSA 861</strain>
    </source>
</reference>
<organism evidence="1 2">
    <name type="scientific">Tieghemiomyces parasiticus</name>
    <dbReference type="NCBI Taxonomy" id="78921"/>
    <lineage>
        <taxon>Eukaryota</taxon>
        <taxon>Fungi</taxon>
        <taxon>Fungi incertae sedis</taxon>
        <taxon>Zoopagomycota</taxon>
        <taxon>Kickxellomycotina</taxon>
        <taxon>Dimargaritomycetes</taxon>
        <taxon>Dimargaritales</taxon>
        <taxon>Dimargaritaceae</taxon>
        <taxon>Tieghemiomyces</taxon>
    </lineage>
</organism>
<dbReference type="OrthoDB" id="10249612at2759"/>
<protein>
    <submittedName>
        <fullName evidence="1">Uncharacterized protein</fullName>
    </submittedName>
</protein>
<gene>
    <name evidence="1" type="ORF">IWQ60_002925</name>
</gene>
<evidence type="ECO:0000313" key="1">
    <source>
        <dbReference type="EMBL" id="KAJ1927418.1"/>
    </source>
</evidence>
<proteinExistence type="predicted"/>
<dbReference type="Proteomes" id="UP001150569">
    <property type="component" value="Unassembled WGS sequence"/>
</dbReference>
<dbReference type="EMBL" id="JANBPT010000118">
    <property type="protein sequence ID" value="KAJ1927418.1"/>
    <property type="molecule type" value="Genomic_DNA"/>
</dbReference>
<evidence type="ECO:0000313" key="2">
    <source>
        <dbReference type="Proteomes" id="UP001150569"/>
    </source>
</evidence>
<accession>A0A9W8AGI0</accession>
<sequence length="90" mass="10155">MLRNSTTNLTRNPASNVPSTQFRHHILHITHTAQTDAKWFDRGEVLKAIAEHTSTSQDRTSTAEGLALPPPFSIAFQLLKFWATREKSLL</sequence>
<comment type="caution">
    <text evidence="1">The sequence shown here is derived from an EMBL/GenBank/DDBJ whole genome shotgun (WGS) entry which is preliminary data.</text>
</comment>
<keyword evidence="2" id="KW-1185">Reference proteome</keyword>